<name>A0A2U2BMY7_ALCFA</name>
<dbReference type="EMBL" id="QEXO01000001">
    <property type="protein sequence ID" value="PWE15383.1"/>
    <property type="molecule type" value="Genomic_DNA"/>
</dbReference>
<dbReference type="Pfam" id="PF07969">
    <property type="entry name" value="Amidohydro_3"/>
    <property type="match status" value="1"/>
</dbReference>
<feature type="domain" description="Amidohydrolase 3" evidence="1">
    <location>
        <begin position="65"/>
        <end position="567"/>
    </location>
</feature>
<dbReference type="InterPro" id="IPR013108">
    <property type="entry name" value="Amidohydro_3"/>
</dbReference>
<dbReference type="Gene3D" id="3.20.20.140">
    <property type="entry name" value="Metal-dependent hydrolases"/>
    <property type="match status" value="1"/>
</dbReference>
<reference evidence="2 3" key="1">
    <citation type="submission" date="2018-05" db="EMBL/GenBank/DDBJ databases">
        <title>Genome Sequence of an Efficient Indole-Degrading Bacterium, Alcaligenes sp.YBY.</title>
        <authorList>
            <person name="Yang B."/>
        </authorList>
    </citation>
    <scope>NUCLEOTIDE SEQUENCE [LARGE SCALE GENOMIC DNA]</scope>
    <source>
        <strain evidence="2 3">YBY</strain>
    </source>
</reference>
<protein>
    <submittedName>
        <fullName evidence="2">Amidohydrolase</fullName>
    </submittedName>
</protein>
<dbReference type="InterPro" id="IPR011059">
    <property type="entry name" value="Metal-dep_hydrolase_composite"/>
</dbReference>
<dbReference type="InterPro" id="IPR033932">
    <property type="entry name" value="YtcJ-like"/>
</dbReference>
<dbReference type="Gene3D" id="3.10.310.70">
    <property type="match status" value="1"/>
</dbReference>
<dbReference type="GO" id="GO:0016810">
    <property type="term" value="F:hydrolase activity, acting on carbon-nitrogen (but not peptide) bonds"/>
    <property type="evidence" value="ECO:0007669"/>
    <property type="project" value="InterPro"/>
</dbReference>
<dbReference type="PANTHER" id="PTHR22642:SF2">
    <property type="entry name" value="PROTEIN LONG AFTER FAR-RED 3"/>
    <property type="match status" value="1"/>
</dbReference>
<comment type="caution">
    <text evidence="2">The sequence shown here is derived from an EMBL/GenBank/DDBJ whole genome shotgun (WGS) entry which is preliminary data.</text>
</comment>
<evidence type="ECO:0000259" key="1">
    <source>
        <dbReference type="Pfam" id="PF07969"/>
    </source>
</evidence>
<dbReference type="PANTHER" id="PTHR22642">
    <property type="entry name" value="IMIDAZOLONEPROPIONASE"/>
    <property type="match status" value="1"/>
</dbReference>
<dbReference type="CDD" id="cd01300">
    <property type="entry name" value="YtcJ_like"/>
    <property type="match status" value="1"/>
</dbReference>
<accession>A0A2U2BMY7</accession>
<dbReference type="Gene3D" id="2.30.40.10">
    <property type="entry name" value="Urease, subunit C, domain 1"/>
    <property type="match status" value="1"/>
</dbReference>
<dbReference type="AlphaFoldDB" id="A0A2U2BMY7"/>
<dbReference type="SUPFAM" id="SSF51338">
    <property type="entry name" value="Composite domain of metallo-dependent hydrolases"/>
    <property type="match status" value="1"/>
</dbReference>
<reference evidence="2 3" key="2">
    <citation type="submission" date="2018-05" db="EMBL/GenBank/DDBJ databases">
        <authorList>
            <person name="Lanie J.A."/>
            <person name="Ng W.-L."/>
            <person name="Kazmierczak K.M."/>
            <person name="Andrzejewski T.M."/>
            <person name="Davidsen T.M."/>
            <person name="Wayne K.J."/>
            <person name="Tettelin H."/>
            <person name="Glass J.I."/>
            <person name="Rusch D."/>
            <person name="Podicherti R."/>
            <person name="Tsui H.-C.T."/>
            <person name="Winkler M.E."/>
        </authorList>
    </citation>
    <scope>NUCLEOTIDE SEQUENCE [LARGE SCALE GENOMIC DNA]</scope>
    <source>
        <strain evidence="2 3">YBY</strain>
    </source>
</reference>
<dbReference type="RefSeq" id="WP_109088231.1">
    <property type="nucleotide sequence ID" value="NZ_QEXO01000001.1"/>
</dbReference>
<organism evidence="2 3">
    <name type="scientific">Alcaligenes faecalis</name>
    <dbReference type="NCBI Taxonomy" id="511"/>
    <lineage>
        <taxon>Bacteria</taxon>
        <taxon>Pseudomonadati</taxon>
        <taxon>Pseudomonadota</taxon>
        <taxon>Betaproteobacteria</taxon>
        <taxon>Burkholderiales</taxon>
        <taxon>Alcaligenaceae</taxon>
        <taxon>Alcaligenes</taxon>
    </lineage>
</organism>
<keyword evidence="2" id="KW-0378">Hydrolase</keyword>
<dbReference type="Proteomes" id="UP000245216">
    <property type="component" value="Unassembled WGS sequence"/>
</dbReference>
<evidence type="ECO:0000313" key="3">
    <source>
        <dbReference type="Proteomes" id="UP000245216"/>
    </source>
</evidence>
<proteinExistence type="predicted"/>
<sequence>MLVGSTGSVGAKEVADTIFLDAKIYTANTNSPDAEAMAVSQGRILAVGKSEQILHYQGPSTRMLSLEGRRVMPGLIDAHSHAIFAGLAALAPNLEDQELSPLELAQQLQTWLEEKESGPDVPMVVFGVNPAVWSAPESLSALLDEGAWQHQAVLLMGADYHTAWANQAMREKAGIDAAYVQSLPAKARHTIGVASNGQPDGVLVDAGLDKVTVILPKPVEKQLLAAAKIAVKTNNRYGITAWMDPAANAGPGEALFSRPLGSVGEGILPAYRVLSEAGLLTAHVAALLVASPESDAADLERLDGVRKRFAHIPNLSLPGIKVFADGVLEYPAQSAALLGRYENSGKQGELLLEQRKMTQLVDAIDQRGWLVHIHALGDRAVRVSLDAIESARKKRSSGVPHSITHLQLVSPADYPRFKQLDVMAVMQLHWAELDNYLLDLVKPYIPDSEFQGQYPARSLQQHGAVIVGASDWPISTANPWEAMHHAMTRSGPDGGLNASERMDKDSMFKAYTINAARAIRMEREIGSLEVGKQADFIVLDRDVLEVDVEALKDTQVLATYFAGRQVYGAAP</sequence>
<evidence type="ECO:0000313" key="2">
    <source>
        <dbReference type="EMBL" id="PWE15383.1"/>
    </source>
</evidence>
<dbReference type="InterPro" id="IPR032466">
    <property type="entry name" value="Metal_Hydrolase"/>
</dbReference>
<gene>
    <name evidence="2" type="ORF">DF183_01210</name>
</gene>
<dbReference type="SUPFAM" id="SSF51556">
    <property type="entry name" value="Metallo-dependent hydrolases"/>
    <property type="match status" value="1"/>
</dbReference>